<keyword evidence="3" id="KW-1185">Reference proteome</keyword>
<gene>
    <name evidence="2" type="ORF">GCM10009665_73870</name>
</gene>
<protein>
    <recommendedName>
        <fullName evidence="4">Flp pilus-assembly TadE/G-like protein</fullName>
    </recommendedName>
</protein>
<comment type="caution">
    <text evidence="2">The sequence shown here is derived from an EMBL/GenBank/DDBJ whole genome shotgun (WGS) entry which is preliminary data.</text>
</comment>
<dbReference type="RefSeq" id="WP_344446634.1">
    <property type="nucleotide sequence ID" value="NZ_BAAALF010000270.1"/>
</dbReference>
<organism evidence="2 3">
    <name type="scientific">Kitasatospora nipponensis</name>
    <dbReference type="NCBI Taxonomy" id="258049"/>
    <lineage>
        <taxon>Bacteria</taxon>
        <taxon>Bacillati</taxon>
        <taxon>Actinomycetota</taxon>
        <taxon>Actinomycetes</taxon>
        <taxon>Kitasatosporales</taxon>
        <taxon>Streptomycetaceae</taxon>
        <taxon>Kitasatospora</taxon>
    </lineage>
</organism>
<sequence>MRLRRGGRDRGTISIFVALTATPMMLFIGITMDCGGQLRATEQVDARAQEAARIGGQQVDEGALLAGKGYWINTGDALRAAGDYLAPFGLTASWPDPKNPPPDLAPSITIVVNGSYDTALLAIFDTPTLPVRGSATATLADDEKKAGGA</sequence>
<name>A0ABP4DQ86_9ACTN</name>
<proteinExistence type="predicted"/>
<keyword evidence="1" id="KW-0812">Transmembrane</keyword>
<dbReference type="EMBL" id="BAAALF010000270">
    <property type="protein sequence ID" value="GAA1068866.1"/>
    <property type="molecule type" value="Genomic_DNA"/>
</dbReference>
<evidence type="ECO:0000256" key="1">
    <source>
        <dbReference type="SAM" id="Phobius"/>
    </source>
</evidence>
<keyword evidence="1" id="KW-1133">Transmembrane helix</keyword>
<evidence type="ECO:0000313" key="3">
    <source>
        <dbReference type="Proteomes" id="UP001500037"/>
    </source>
</evidence>
<evidence type="ECO:0008006" key="4">
    <source>
        <dbReference type="Google" id="ProtNLM"/>
    </source>
</evidence>
<evidence type="ECO:0000313" key="2">
    <source>
        <dbReference type="EMBL" id="GAA1068866.1"/>
    </source>
</evidence>
<keyword evidence="1" id="KW-0472">Membrane</keyword>
<accession>A0ABP4DQ86</accession>
<feature type="transmembrane region" description="Helical" evidence="1">
    <location>
        <begin position="12"/>
        <end position="32"/>
    </location>
</feature>
<reference evidence="3" key="1">
    <citation type="journal article" date="2019" name="Int. J. Syst. Evol. Microbiol.">
        <title>The Global Catalogue of Microorganisms (GCM) 10K type strain sequencing project: providing services to taxonomists for standard genome sequencing and annotation.</title>
        <authorList>
            <consortium name="The Broad Institute Genomics Platform"/>
            <consortium name="The Broad Institute Genome Sequencing Center for Infectious Disease"/>
            <person name="Wu L."/>
            <person name="Ma J."/>
        </authorList>
    </citation>
    <scope>NUCLEOTIDE SEQUENCE [LARGE SCALE GENOMIC DNA]</scope>
    <source>
        <strain evidence="3">JCM 13004</strain>
    </source>
</reference>
<dbReference type="Proteomes" id="UP001500037">
    <property type="component" value="Unassembled WGS sequence"/>
</dbReference>